<evidence type="ECO:0000259" key="2">
    <source>
        <dbReference type="PROSITE" id="PS50021"/>
    </source>
</evidence>
<organism evidence="3">
    <name type="scientific">Oikopleura dioica</name>
    <name type="common">Tunicate</name>
    <dbReference type="NCBI Taxonomy" id="34765"/>
    <lineage>
        <taxon>Eukaryota</taxon>
        <taxon>Metazoa</taxon>
        <taxon>Chordata</taxon>
        <taxon>Tunicata</taxon>
        <taxon>Appendicularia</taxon>
        <taxon>Copelata</taxon>
        <taxon>Oikopleuridae</taxon>
        <taxon>Oikopleura</taxon>
    </lineage>
</organism>
<protein>
    <recommendedName>
        <fullName evidence="2">Calponin-homology (CH) domain-containing protein</fullName>
    </recommendedName>
</protein>
<feature type="compositionally biased region" description="Low complexity" evidence="1">
    <location>
        <begin position="95"/>
        <end position="107"/>
    </location>
</feature>
<dbReference type="PANTHER" id="PTHR23167:SF88">
    <property type="entry name" value="CALPONIN-HOMOLOGY (CH) DOMAIN-CONTAINING PROTEIN"/>
    <property type="match status" value="1"/>
</dbReference>
<feature type="domain" description="Calponin-homology (CH)" evidence="2">
    <location>
        <begin position="300"/>
        <end position="411"/>
    </location>
</feature>
<dbReference type="AlphaFoldDB" id="E4Z064"/>
<sequence>FAEKESISPMTVAPRKKTLDEIYDIDELEKMLDEENDYEARKAIRSRLRSLHKAKTAEIENRQKAKTQLPLNIPTTDDEIVVEKRTRGRARVQRSMSSVASLQSSTSTERLADKKNDLGRVSRTPSQASLREDDFGAAESSSSPSPSESSIAARSRPQTAQPKSSSSVGASPKTQTRPSTAKPATISQTVETAELVSKSSSSGKSKLYTDSGRSMTVGAISDLSSTSFSKSMSKKESAIADLKRRTDQRKAELTRIQSMPNGGTSGAAAARKKFMSRLGEDNPENRKLRRSNTISGGGPTGVKSLLLKWCQVRCKDYPVEVNNYSSSWADGSAFCALTHSFFPDAFKWDDVILNTDNNDERRKNFSLAFDTALEKADAEPLIEVEDMIFMGNRPDAKCIFCYLQSLYNKLRKFEQPIEKKDLDV</sequence>
<dbReference type="Gene3D" id="1.10.418.10">
    <property type="entry name" value="Calponin-like domain"/>
    <property type="match status" value="1"/>
</dbReference>
<feature type="compositionally biased region" description="Basic and acidic residues" evidence="1">
    <location>
        <begin position="110"/>
        <end position="120"/>
    </location>
</feature>
<dbReference type="InterPro" id="IPR022189">
    <property type="entry name" value="SMTN"/>
</dbReference>
<name>E4Z064_OIKDI</name>
<dbReference type="InterPro" id="IPR001715">
    <property type="entry name" value="CH_dom"/>
</dbReference>
<dbReference type="PROSITE" id="PS50021">
    <property type="entry name" value="CH"/>
    <property type="match status" value="1"/>
</dbReference>
<dbReference type="EMBL" id="FN656266">
    <property type="protein sequence ID" value="CBY41092.1"/>
    <property type="molecule type" value="Genomic_DNA"/>
</dbReference>
<feature type="compositionally biased region" description="Low complexity" evidence="1">
    <location>
        <begin position="137"/>
        <end position="156"/>
    </location>
</feature>
<dbReference type="InterPro" id="IPR036872">
    <property type="entry name" value="CH_dom_sf"/>
</dbReference>
<dbReference type="InterPro" id="IPR050540">
    <property type="entry name" value="F-actin_Monoox_Mical"/>
</dbReference>
<evidence type="ECO:0000256" key="1">
    <source>
        <dbReference type="SAM" id="MobiDB-lite"/>
    </source>
</evidence>
<feature type="non-terminal residue" evidence="3">
    <location>
        <position position="1"/>
    </location>
</feature>
<dbReference type="SUPFAM" id="SSF47576">
    <property type="entry name" value="Calponin-homology domain, CH-domain"/>
    <property type="match status" value="1"/>
</dbReference>
<feature type="compositionally biased region" description="Basic and acidic residues" evidence="1">
    <location>
        <begin position="233"/>
        <end position="248"/>
    </location>
</feature>
<feature type="region of interest" description="Disordered" evidence="1">
    <location>
        <begin position="224"/>
        <end position="248"/>
    </location>
</feature>
<feature type="region of interest" description="Disordered" evidence="1">
    <location>
        <begin position="80"/>
        <end position="210"/>
    </location>
</feature>
<dbReference type="Pfam" id="PF12510">
    <property type="entry name" value="Smoothelin"/>
    <property type="match status" value="1"/>
</dbReference>
<dbReference type="SMART" id="SM00033">
    <property type="entry name" value="CH"/>
    <property type="match status" value="1"/>
</dbReference>
<gene>
    <name evidence="3" type="ORF">GSOID_T00023144001</name>
</gene>
<dbReference type="PANTHER" id="PTHR23167">
    <property type="entry name" value="CALPONIN HOMOLOGY DOMAIN-CONTAINING PROTEIN DDB_G0272472-RELATED"/>
    <property type="match status" value="1"/>
</dbReference>
<feature type="compositionally biased region" description="Polar residues" evidence="1">
    <location>
        <begin position="157"/>
        <end position="179"/>
    </location>
</feature>
<accession>E4Z064</accession>
<reference evidence="3" key="1">
    <citation type="journal article" date="2010" name="Science">
        <title>Plasticity of animal genome architecture unmasked by rapid evolution of a pelagic tunicate.</title>
        <authorList>
            <person name="Denoeud F."/>
            <person name="Henriet S."/>
            <person name="Mungpakdee S."/>
            <person name="Aury J.M."/>
            <person name="Da Silva C."/>
            <person name="Brinkmann H."/>
            <person name="Mikhaleva J."/>
            <person name="Olsen L.C."/>
            <person name="Jubin C."/>
            <person name="Canestro C."/>
            <person name="Bouquet J.M."/>
            <person name="Danks G."/>
            <person name="Poulain J."/>
            <person name="Campsteijn C."/>
            <person name="Adamski M."/>
            <person name="Cross I."/>
            <person name="Yadetie F."/>
            <person name="Muffato M."/>
            <person name="Louis A."/>
            <person name="Butcher S."/>
            <person name="Tsagkogeorga G."/>
            <person name="Konrad A."/>
            <person name="Singh S."/>
            <person name="Jensen M.F."/>
            <person name="Cong E.H."/>
            <person name="Eikeseth-Otteraa H."/>
            <person name="Noel B."/>
            <person name="Anthouard V."/>
            <person name="Porcel B.M."/>
            <person name="Kachouri-Lafond R."/>
            <person name="Nishino A."/>
            <person name="Ugolini M."/>
            <person name="Chourrout P."/>
            <person name="Nishida H."/>
            <person name="Aasland R."/>
            <person name="Huzurbazar S."/>
            <person name="Westhof E."/>
            <person name="Delsuc F."/>
            <person name="Lehrach H."/>
            <person name="Reinhardt R."/>
            <person name="Weissenbach J."/>
            <person name="Roy S.W."/>
            <person name="Artiguenave F."/>
            <person name="Postlethwait J.H."/>
            <person name="Manak J.R."/>
            <person name="Thompson E.M."/>
            <person name="Jaillon O."/>
            <person name="Du Pasquier L."/>
            <person name="Boudinot P."/>
            <person name="Liberles D.A."/>
            <person name="Volff J.N."/>
            <person name="Philippe H."/>
            <person name="Lenhard B."/>
            <person name="Roest Crollius H."/>
            <person name="Wincker P."/>
            <person name="Chourrout D."/>
        </authorList>
    </citation>
    <scope>NUCLEOTIDE SEQUENCE [LARGE SCALE GENOMIC DNA]</scope>
</reference>
<dbReference type="CDD" id="cd21200">
    <property type="entry name" value="CH_SMTN-like"/>
    <property type="match status" value="1"/>
</dbReference>
<evidence type="ECO:0000313" key="3">
    <source>
        <dbReference type="EMBL" id="CBY41092.1"/>
    </source>
</evidence>
<feature type="compositionally biased region" description="Low complexity" evidence="1">
    <location>
        <begin position="197"/>
        <end position="206"/>
    </location>
</feature>
<proteinExistence type="predicted"/>
<dbReference type="Proteomes" id="UP000011014">
    <property type="component" value="Unassembled WGS sequence"/>
</dbReference>
<dbReference type="Pfam" id="PF00307">
    <property type="entry name" value="CH"/>
    <property type="match status" value="1"/>
</dbReference>